<dbReference type="CDD" id="cd22005">
    <property type="entry name" value="HMG-box_AtHMGB1-like"/>
    <property type="match status" value="1"/>
</dbReference>
<feature type="region of interest" description="Disordered" evidence="2">
    <location>
        <begin position="179"/>
        <end position="213"/>
    </location>
</feature>
<keyword evidence="3" id="KW-0472">Membrane</keyword>
<evidence type="ECO:0000256" key="2">
    <source>
        <dbReference type="SAM" id="MobiDB-lite"/>
    </source>
</evidence>
<sequence>MTKPSHQSESNKKTMAGTDRRQIENKSISEFPSNVVLLKIKAISLSLHLLSRSLFHPLSRALKMAGPKQRKRVEAETSSLKRARDGSAFIRWLMISIALLFPFFFIMCGLFAEGIFVPFCLAAGKDESHNGKLQFYGLIFTEECKKDVPVVLIDMHSCSLEAKIKLNLEAQVVEKVTDVKKKPAEKKNATTTEPKPKKSRRLRKVKDPNMPKRPPTAFFLFMDDFRKEYKESNPDSKNVSVVAKEGGEKWKSMTDEEKKPYVDKAAELKAEYDKAMETYNAENGEEEGGSGKEADLELIDDE</sequence>
<dbReference type="FunFam" id="1.10.30.10:FF:000089">
    <property type="entry name" value="high mobility group B protein 7 isoform X1"/>
    <property type="match status" value="1"/>
</dbReference>
<dbReference type="PANTHER" id="PTHR47658:SF1">
    <property type="entry name" value="MEIOSIS INITIATOR PROTEIN"/>
    <property type="match status" value="1"/>
</dbReference>
<accession>A0A438K542</accession>
<feature type="DNA-binding region" description="HMG box" evidence="1">
    <location>
        <begin position="211"/>
        <end position="280"/>
    </location>
</feature>
<evidence type="ECO:0000259" key="4">
    <source>
        <dbReference type="PROSITE" id="PS50118"/>
    </source>
</evidence>
<dbReference type="GO" id="GO:0005634">
    <property type="term" value="C:nucleus"/>
    <property type="evidence" value="ECO:0007669"/>
    <property type="project" value="UniProtKB-UniRule"/>
</dbReference>
<feature type="region of interest" description="Disordered" evidence="2">
    <location>
        <begin position="1"/>
        <end position="23"/>
    </location>
</feature>
<comment type="caution">
    <text evidence="5">The sequence shown here is derived from an EMBL/GenBank/DDBJ whole genome shotgun (WGS) entry which is preliminary data.</text>
</comment>
<evidence type="ECO:0000256" key="3">
    <source>
        <dbReference type="SAM" id="Phobius"/>
    </source>
</evidence>
<dbReference type="PROSITE" id="PS50118">
    <property type="entry name" value="HMG_BOX_2"/>
    <property type="match status" value="1"/>
</dbReference>
<dbReference type="Proteomes" id="UP000288805">
    <property type="component" value="Unassembled WGS sequence"/>
</dbReference>
<keyword evidence="1" id="KW-0539">Nucleus</keyword>
<gene>
    <name evidence="5" type="primary">HMGB7_0</name>
    <name evidence="5" type="ORF">CK203_014530</name>
</gene>
<dbReference type="SUPFAM" id="SSF47095">
    <property type="entry name" value="HMG-box"/>
    <property type="match status" value="1"/>
</dbReference>
<evidence type="ECO:0000313" key="6">
    <source>
        <dbReference type="Proteomes" id="UP000288805"/>
    </source>
</evidence>
<organism evidence="5 6">
    <name type="scientific">Vitis vinifera</name>
    <name type="common">Grape</name>
    <dbReference type="NCBI Taxonomy" id="29760"/>
    <lineage>
        <taxon>Eukaryota</taxon>
        <taxon>Viridiplantae</taxon>
        <taxon>Streptophyta</taxon>
        <taxon>Embryophyta</taxon>
        <taxon>Tracheophyta</taxon>
        <taxon>Spermatophyta</taxon>
        <taxon>Magnoliopsida</taxon>
        <taxon>eudicotyledons</taxon>
        <taxon>Gunneridae</taxon>
        <taxon>Pentapetalae</taxon>
        <taxon>rosids</taxon>
        <taxon>Vitales</taxon>
        <taxon>Vitaceae</taxon>
        <taxon>Viteae</taxon>
        <taxon>Vitis</taxon>
    </lineage>
</organism>
<dbReference type="InterPro" id="IPR009071">
    <property type="entry name" value="HMG_box_dom"/>
</dbReference>
<feature type="transmembrane region" description="Helical" evidence="3">
    <location>
        <begin position="89"/>
        <end position="112"/>
    </location>
</feature>
<feature type="region of interest" description="Disordered" evidence="2">
    <location>
        <begin position="278"/>
        <end position="302"/>
    </location>
</feature>
<proteinExistence type="predicted"/>
<reference evidence="5 6" key="1">
    <citation type="journal article" date="2018" name="PLoS Genet.">
        <title>Population sequencing reveals clonal diversity and ancestral inbreeding in the grapevine cultivar Chardonnay.</title>
        <authorList>
            <person name="Roach M.J."/>
            <person name="Johnson D.L."/>
            <person name="Bohlmann J."/>
            <person name="van Vuuren H.J."/>
            <person name="Jones S.J."/>
            <person name="Pretorius I.S."/>
            <person name="Schmidt S.A."/>
            <person name="Borneman A.R."/>
        </authorList>
    </citation>
    <scope>NUCLEOTIDE SEQUENCE [LARGE SCALE GENOMIC DNA]</scope>
    <source>
        <strain evidence="6">cv. Chardonnay</strain>
        <tissue evidence="5">Leaf</tissue>
    </source>
</reference>
<dbReference type="InterPro" id="IPR036910">
    <property type="entry name" value="HMG_box_dom_sf"/>
</dbReference>
<keyword evidence="3" id="KW-1133">Transmembrane helix</keyword>
<dbReference type="EMBL" id="QGNW01000016">
    <property type="protein sequence ID" value="RVX16316.1"/>
    <property type="molecule type" value="Genomic_DNA"/>
</dbReference>
<dbReference type="GO" id="GO:0003677">
    <property type="term" value="F:DNA binding"/>
    <property type="evidence" value="ECO:0007669"/>
    <property type="project" value="UniProtKB-UniRule"/>
</dbReference>
<keyword evidence="1" id="KW-0238">DNA-binding</keyword>
<evidence type="ECO:0000256" key="1">
    <source>
        <dbReference type="PROSITE-ProRule" id="PRU00267"/>
    </source>
</evidence>
<feature type="compositionally biased region" description="Basic and acidic residues" evidence="2">
    <location>
        <begin position="179"/>
        <end position="188"/>
    </location>
</feature>
<protein>
    <submittedName>
        <fullName evidence="5">High mobility group B protein 7</fullName>
    </submittedName>
</protein>
<dbReference type="AlphaFoldDB" id="A0A438K542"/>
<dbReference type="PANTHER" id="PTHR47658">
    <property type="entry name" value="HIGH MOBILITY GROUP B PROTEIN 12-RELATED"/>
    <property type="match status" value="1"/>
</dbReference>
<evidence type="ECO:0000313" key="5">
    <source>
        <dbReference type="EMBL" id="RVX16316.1"/>
    </source>
</evidence>
<name>A0A438K542_VITVI</name>
<dbReference type="SMART" id="SM00398">
    <property type="entry name" value="HMG"/>
    <property type="match status" value="1"/>
</dbReference>
<feature type="domain" description="HMG box" evidence="4">
    <location>
        <begin position="211"/>
        <end position="280"/>
    </location>
</feature>
<dbReference type="Pfam" id="PF00505">
    <property type="entry name" value="HMG_box"/>
    <property type="match status" value="1"/>
</dbReference>
<keyword evidence="3" id="KW-0812">Transmembrane</keyword>
<dbReference type="Gene3D" id="1.10.30.10">
    <property type="entry name" value="High mobility group box domain"/>
    <property type="match status" value="1"/>
</dbReference>